<name>A0AAE3N078_9HYPH</name>
<dbReference type="SUPFAM" id="SSF141488">
    <property type="entry name" value="YdhA-like"/>
    <property type="match status" value="1"/>
</dbReference>
<dbReference type="InterPro" id="IPR018660">
    <property type="entry name" value="MliC"/>
</dbReference>
<organism evidence="8 9">
    <name type="scientific">Ectorhizobium quercum</name>
    <dbReference type="NCBI Taxonomy" id="2965071"/>
    <lineage>
        <taxon>Bacteria</taxon>
        <taxon>Pseudomonadati</taxon>
        <taxon>Pseudomonadota</taxon>
        <taxon>Alphaproteobacteria</taxon>
        <taxon>Hyphomicrobiales</taxon>
        <taxon>Rhizobiaceae</taxon>
        <taxon>Ectorhizobium</taxon>
    </lineage>
</organism>
<keyword evidence="4" id="KW-0449">Lipoprotein</keyword>
<dbReference type="AlphaFoldDB" id="A0AAE3N078"/>
<proteinExistence type="predicted"/>
<feature type="domain" description="C-type lysozyme inhibitor" evidence="7">
    <location>
        <begin position="157"/>
        <end position="221"/>
    </location>
</feature>
<dbReference type="PANTHER" id="PTHR35535:SF2">
    <property type="entry name" value="DUF306 DOMAIN-CONTAINING PROTEIN"/>
    <property type="match status" value="1"/>
</dbReference>
<dbReference type="Proteomes" id="UP001208771">
    <property type="component" value="Unassembled WGS sequence"/>
</dbReference>
<feature type="chain" id="PRO_5041926795" evidence="5">
    <location>
        <begin position="20"/>
        <end position="233"/>
    </location>
</feature>
<feature type="signal peptide" evidence="5">
    <location>
        <begin position="1"/>
        <end position="19"/>
    </location>
</feature>
<reference evidence="8" key="1">
    <citation type="submission" date="2022-07" db="EMBL/GenBank/DDBJ databases">
        <title>Ectorhizobium quercum gen.nov., sp. nov.</title>
        <authorList>
            <person name="Ma T."/>
            <person name="Li Y."/>
        </authorList>
    </citation>
    <scope>NUCLEOTIDE SEQUENCE</scope>
    <source>
        <strain evidence="8">BDR2-2</strain>
    </source>
</reference>
<evidence type="ECO:0000256" key="1">
    <source>
        <dbReference type="ARBA" id="ARBA00022729"/>
    </source>
</evidence>
<evidence type="ECO:0000259" key="6">
    <source>
        <dbReference type="Pfam" id="PF03724"/>
    </source>
</evidence>
<evidence type="ECO:0000259" key="7">
    <source>
        <dbReference type="Pfam" id="PF09864"/>
    </source>
</evidence>
<dbReference type="InterPro" id="IPR038670">
    <property type="entry name" value="HslJ-like_sf"/>
</dbReference>
<feature type="domain" description="DUF306" evidence="6">
    <location>
        <begin position="24"/>
        <end position="131"/>
    </location>
</feature>
<dbReference type="Gene3D" id="2.40.128.270">
    <property type="match status" value="1"/>
</dbReference>
<keyword evidence="2" id="KW-0472">Membrane</keyword>
<dbReference type="PANTHER" id="PTHR35535">
    <property type="entry name" value="HEAT SHOCK PROTEIN HSLJ"/>
    <property type="match status" value="1"/>
</dbReference>
<dbReference type="InterPro" id="IPR053147">
    <property type="entry name" value="Hsp_HslJ-like"/>
</dbReference>
<protein>
    <submittedName>
        <fullName evidence="8">META domain-containing protein</fullName>
    </submittedName>
</protein>
<gene>
    <name evidence="8" type="ORF">NOF55_07410</name>
</gene>
<dbReference type="Pfam" id="PF09864">
    <property type="entry name" value="MliC"/>
    <property type="match status" value="1"/>
</dbReference>
<dbReference type="Gene3D" id="2.40.128.200">
    <property type="match status" value="1"/>
</dbReference>
<sequence length="233" mass="24054">MKSVLAVCLGLLAASSAVAADVPATLQGRWLAEDIGGGGVVDRLQTTLEISADGTFFGQGGCNRYRGQLTAEGAAIDFGPAAATRMACPPAAMDQEARFFEVLTGAAGFSYDEETRKLTLSDDAGKPLAVLARSDERAQISIAVPGADAVERNQVAYRCGEETVIADYINAGAVSLVTLTRGETFTVAANVIAASGAKYAGDALVWWVNGDDATLFDLTKGEDDPGIPCAPDA</sequence>
<evidence type="ECO:0000313" key="8">
    <source>
        <dbReference type="EMBL" id="MCX8996930.1"/>
    </source>
</evidence>
<keyword evidence="3" id="KW-0564">Palmitate</keyword>
<comment type="caution">
    <text evidence="8">The sequence shown here is derived from an EMBL/GenBank/DDBJ whole genome shotgun (WGS) entry which is preliminary data.</text>
</comment>
<evidence type="ECO:0000256" key="4">
    <source>
        <dbReference type="ARBA" id="ARBA00023288"/>
    </source>
</evidence>
<dbReference type="InterPro" id="IPR036328">
    <property type="entry name" value="MliC_sf"/>
</dbReference>
<evidence type="ECO:0000256" key="5">
    <source>
        <dbReference type="SAM" id="SignalP"/>
    </source>
</evidence>
<evidence type="ECO:0000256" key="3">
    <source>
        <dbReference type="ARBA" id="ARBA00023139"/>
    </source>
</evidence>
<dbReference type="InterPro" id="IPR005184">
    <property type="entry name" value="DUF306_Meta_HslJ"/>
</dbReference>
<keyword evidence="9" id="KW-1185">Reference proteome</keyword>
<evidence type="ECO:0000256" key="2">
    <source>
        <dbReference type="ARBA" id="ARBA00023136"/>
    </source>
</evidence>
<dbReference type="EMBL" id="JANFPI010000002">
    <property type="protein sequence ID" value="MCX8996930.1"/>
    <property type="molecule type" value="Genomic_DNA"/>
</dbReference>
<accession>A0AAE3N078</accession>
<keyword evidence="1 5" id="KW-0732">Signal</keyword>
<dbReference type="RefSeq" id="WP_306410701.1">
    <property type="nucleotide sequence ID" value="NZ_JANFPI010000002.1"/>
</dbReference>
<dbReference type="Pfam" id="PF03724">
    <property type="entry name" value="META"/>
    <property type="match status" value="1"/>
</dbReference>
<evidence type="ECO:0000313" key="9">
    <source>
        <dbReference type="Proteomes" id="UP001208771"/>
    </source>
</evidence>